<evidence type="ECO:0000313" key="5">
    <source>
        <dbReference type="Proteomes" id="UP000007431"/>
    </source>
</evidence>
<proteinExistence type="predicted"/>
<dbReference type="NCBIfam" id="TIGR00125">
    <property type="entry name" value="cyt_tran_rel"/>
    <property type="match status" value="1"/>
</dbReference>
<keyword evidence="5" id="KW-1185">Reference proteome</keyword>
<organism evidence="5">
    <name type="scientific">Schizophyllum commune (strain H4-8 / FGSC 9210)</name>
    <name type="common">Split gill fungus</name>
    <dbReference type="NCBI Taxonomy" id="578458"/>
    <lineage>
        <taxon>Eukaryota</taxon>
        <taxon>Fungi</taxon>
        <taxon>Dikarya</taxon>
        <taxon>Basidiomycota</taxon>
        <taxon>Agaricomycotina</taxon>
        <taxon>Agaricomycetes</taxon>
        <taxon>Agaricomycetidae</taxon>
        <taxon>Agaricales</taxon>
        <taxon>Schizophyllaceae</taxon>
        <taxon>Schizophyllum</taxon>
    </lineage>
</organism>
<dbReference type="GO" id="GO:0031210">
    <property type="term" value="F:phosphatidylcholine binding"/>
    <property type="evidence" value="ECO:0007669"/>
    <property type="project" value="TreeGrafter"/>
</dbReference>
<dbReference type="Pfam" id="PF01467">
    <property type="entry name" value="CTP_transf_like"/>
    <property type="match status" value="1"/>
</dbReference>
<feature type="domain" description="Cytidyltransferase-like" evidence="3">
    <location>
        <begin position="91"/>
        <end position="186"/>
    </location>
</feature>
<dbReference type="VEuPathDB" id="FungiDB:SCHCODRAFT_02618457"/>
<dbReference type="Gene3D" id="3.40.50.620">
    <property type="entry name" value="HUPs"/>
    <property type="match status" value="1"/>
</dbReference>
<dbReference type="OrthoDB" id="17102at2759"/>
<protein>
    <recommendedName>
        <fullName evidence="1">choline-phosphate cytidylyltransferase</fullName>
        <ecNumber evidence="1">2.7.7.15</ecNumber>
    </recommendedName>
</protein>
<evidence type="ECO:0000256" key="1">
    <source>
        <dbReference type="ARBA" id="ARBA00026101"/>
    </source>
</evidence>
<accession>D8Q0K6</accession>
<dbReference type="Proteomes" id="UP000007431">
    <property type="component" value="Unassembled WGS sequence"/>
</dbReference>
<dbReference type="OMA" id="CEVLRHC"/>
<dbReference type="STRING" id="578458.D8Q0K6"/>
<dbReference type="RefSeq" id="XP_003032666.1">
    <property type="nucleotide sequence ID" value="XM_003032620.1"/>
</dbReference>
<evidence type="ECO:0000313" key="4">
    <source>
        <dbReference type="EMBL" id="EFI97763.1"/>
    </source>
</evidence>
<evidence type="ECO:0000259" key="3">
    <source>
        <dbReference type="Pfam" id="PF01467"/>
    </source>
</evidence>
<feature type="compositionally biased region" description="Polar residues" evidence="2">
    <location>
        <begin position="216"/>
        <end position="235"/>
    </location>
</feature>
<dbReference type="SUPFAM" id="SSF52374">
    <property type="entry name" value="Nucleotidylyl transferase"/>
    <property type="match status" value="1"/>
</dbReference>
<dbReference type="KEGG" id="scm:SCHCO_02618457"/>
<feature type="region of interest" description="Disordered" evidence="2">
    <location>
        <begin position="216"/>
        <end position="279"/>
    </location>
</feature>
<name>D8Q0K6_SCHCM</name>
<dbReference type="AlphaFoldDB" id="D8Q0K6"/>
<dbReference type="eggNOG" id="KOG2804">
    <property type="taxonomic scope" value="Eukaryota"/>
</dbReference>
<dbReference type="EMBL" id="GL377305">
    <property type="protein sequence ID" value="EFI97763.1"/>
    <property type="molecule type" value="Genomic_DNA"/>
</dbReference>
<dbReference type="InterPro" id="IPR004821">
    <property type="entry name" value="Cyt_trans-like"/>
</dbReference>
<evidence type="ECO:0000256" key="2">
    <source>
        <dbReference type="SAM" id="MobiDB-lite"/>
    </source>
</evidence>
<dbReference type="InParanoid" id="D8Q0K6"/>
<dbReference type="GO" id="GO:0004105">
    <property type="term" value="F:choline-phosphate cytidylyltransferase activity"/>
    <property type="evidence" value="ECO:0007669"/>
    <property type="project" value="UniProtKB-EC"/>
</dbReference>
<dbReference type="GeneID" id="9595538"/>
<dbReference type="EC" id="2.7.7.15" evidence="1"/>
<sequence length="279" mass="30916">MDASSVLGDDSDYEVISERSLDSSLADLNLHCASASEIFEPPPSAAAQERWPTTRWSPEDVREHVRRALDASAYSKYNNQGSGREHVRVYVDGLWDGFNTAHALQLRQAKLAFPSVYLMVGVFSDDDCRQHGSPAMAPHVERCEVVRHCRWVDEVIGDAPWQLNDAFILGRRIDYVAIDEGTSVDPACDKVRLRGYDAVKSLGKVIPTRRTFGVTRPQSRLATPVVQNSRPLPNVQSPPPSQLADDGAYPPEQDLPLSIETKARQAVDDELPPTPPSPY</sequence>
<dbReference type="InterPro" id="IPR045049">
    <property type="entry name" value="Pcy1-like"/>
</dbReference>
<dbReference type="PANTHER" id="PTHR10739:SF13">
    <property type="entry name" value="CHOLINE-PHOSPHATE CYTIDYLYLTRANSFERASE"/>
    <property type="match status" value="1"/>
</dbReference>
<dbReference type="HOGENOM" id="CLU_034585_1_1_1"/>
<dbReference type="GO" id="GO:0005635">
    <property type="term" value="C:nuclear envelope"/>
    <property type="evidence" value="ECO:0007669"/>
    <property type="project" value="TreeGrafter"/>
</dbReference>
<reference evidence="4 5" key="1">
    <citation type="journal article" date="2010" name="Nat. Biotechnol.">
        <title>Genome sequence of the model mushroom Schizophyllum commune.</title>
        <authorList>
            <person name="Ohm R.A."/>
            <person name="de Jong J.F."/>
            <person name="Lugones L.G."/>
            <person name="Aerts A."/>
            <person name="Kothe E."/>
            <person name="Stajich J.E."/>
            <person name="de Vries R.P."/>
            <person name="Record E."/>
            <person name="Levasseur A."/>
            <person name="Baker S.E."/>
            <person name="Bartholomew K.A."/>
            <person name="Coutinho P.M."/>
            <person name="Erdmann S."/>
            <person name="Fowler T.J."/>
            <person name="Gathman A.C."/>
            <person name="Lombard V."/>
            <person name="Henrissat B."/>
            <person name="Knabe N."/>
            <person name="Kuees U."/>
            <person name="Lilly W.W."/>
            <person name="Lindquist E."/>
            <person name="Lucas S."/>
            <person name="Magnuson J.K."/>
            <person name="Piumi F."/>
            <person name="Raudaskoski M."/>
            <person name="Salamov A."/>
            <person name="Schmutz J."/>
            <person name="Schwarze F.W.M.R."/>
            <person name="vanKuyk P.A."/>
            <person name="Horton J.S."/>
            <person name="Grigoriev I.V."/>
            <person name="Woesten H.A.B."/>
        </authorList>
    </citation>
    <scope>NUCLEOTIDE SEQUENCE [LARGE SCALE GENOMIC DNA]</scope>
    <source>
        <strain evidence="5">H4-8 / FGSC 9210</strain>
    </source>
</reference>
<dbReference type="PANTHER" id="PTHR10739">
    <property type="entry name" value="CYTIDYLYLTRANSFERASE"/>
    <property type="match status" value="1"/>
</dbReference>
<gene>
    <name evidence="4" type="ORF">SCHCODRAFT_54027</name>
</gene>
<dbReference type="InterPro" id="IPR014729">
    <property type="entry name" value="Rossmann-like_a/b/a_fold"/>
</dbReference>